<feature type="transmembrane region" description="Helical" evidence="1">
    <location>
        <begin position="72"/>
        <end position="89"/>
    </location>
</feature>
<protein>
    <submittedName>
        <fullName evidence="2">DUF454 domain-containing protein</fullName>
    </submittedName>
</protein>
<dbReference type="AlphaFoldDB" id="A0A844CJP7"/>
<organism evidence="2 3">
    <name type="scientific">Roseovarius bejariae</name>
    <dbReference type="NCBI Taxonomy" id="2576383"/>
    <lineage>
        <taxon>Bacteria</taxon>
        <taxon>Pseudomonadati</taxon>
        <taxon>Pseudomonadota</taxon>
        <taxon>Alphaproteobacteria</taxon>
        <taxon>Rhodobacterales</taxon>
        <taxon>Roseobacteraceae</taxon>
        <taxon>Roseovarius</taxon>
    </lineage>
</organism>
<evidence type="ECO:0000313" key="2">
    <source>
        <dbReference type="EMBL" id="MRU15551.1"/>
    </source>
</evidence>
<reference evidence="2 3" key="1">
    <citation type="submission" date="2019-05" db="EMBL/GenBank/DDBJ databases">
        <title>Roseovarius bejariae sp. nov., a moderately halophylic bacterium isolated from a saline soil in Rambla Salada (Murcia).</title>
        <authorList>
            <person name="Castro D.J."/>
            <person name="Gomez-Altuve A."/>
            <person name="Reina J.C."/>
            <person name="Rodriguez M."/>
            <person name="Sampedro I."/>
            <person name="Llamas I."/>
            <person name="Martinez-Checa F."/>
        </authorList>
    </citation>
    <scope>NUCLEOTIDE SEQUENCE [LARGE SCALE GENOMIC DNA]</scope>
    <source>
        <strain evidence="2 3">A21</strain>
    </source>
</reference>
<feature type="transmembrane region" description="Helical" evidence="1">
    <location>
        <begin position="6"/>
        <end position="39"/>
    </location>
</feature>
<keyword evidence="1" id="KW-0812">Transmembrane</keyword>
<proteinExistence type="predicted"/>
<dbReference type="EMBL" id="SZWE01000001">
    <property type="protein sequence ID" value="MRU15551.1"/>
    <property type="molecule type" value="Genomic_DNA"/>
</dbReference>
<dbReference type="PANTHER" id="PTHR35813">
    <property type="entry name" value="INNER MEMBRANE PROTEIN YBAN"/>
    <property type="match status" value="1"/>
</dbReference>
<dbReference type="GO" id="GO:0005886">
    <property type="term" value="C:plasma membrane"/>
    <property type="evidence" value="ECO:0007669"/>
    <property type="project" value="TreeGrafter"/>
</dbReference>
<keyword evidence="3" id="KW-1185">Reference proteome</keyword>
<name>A0A844CJP7_9RHOB</name>
<keyword evidence="1" id="KW-1133">Transmembrane helix</keyword>
<dbReference type="Proteomes" id="UP000564704">
    <property type="component" value="Unassembled WGS sequence"/>
</dbReference>
<evidence type="ECO:0000256" key="1">
    <source>
        <dbReference type="SAM" id="Phobius"/>
    </source>
</evidence>
<feature type="transmembrane region" description="Helical" evidence="1">
    <location>
        <begin position="95"/>
        <end position="113"/>
    </location>
</feature>
<dbReference type="PIRSF" id="PIRSF016789">
    <property type="entry name" value="DUF454"/>
    <property type="match status" value="1"/>
</dbReference>
<dbReference type="Pfam" id="PF04304">
    <property type="entry name" value="DUF454"/>
    <property type="match status" value="1"/>
</dbReference>
<gene>
    <name evidence="2" type="ORF">FDP25_08930</name>
</gene>
<keyword evidence="1" id="KW-0472">Membrane</keyword>
<evidence type="ECO:0000313" key="3">
    <source>
        <dbReference type="Proteomes" id="UP000564704"/>
    </source>
</evidence>
<dbReference type="RefSeq" id="WP_343032004.1">
    <property type="nucleotide sequence ID" value="NZ_SZWE01000001.1"/>
</dbReference>
<sequence length="117" mass="13140">MRIFWATLGLICVGLGMLGVILPLLPTVPFMLLAAFFFARSSERLHNWLLSHRQFGPAIVDWHERGAINPRVKRISTIAIIAVFSLSLAMGIKPLVLVIQALVLSCVLLFIWTRPNY</sequence>
<comment type="caution">
    <text evidence="2">The sequence shown here is derived from an EMBL/GenBank/DDBJ whole genome shotgun (WGS) entry which is preliminary data.</text>
</comment>
<dbReference type="PANTHER" id="PTHR35813:SF1">
    <property type="entry name" value="INNER MEMBRANE PROTEIN YBAN"/>
    <property type="match status" value="1"/>
</dbReference>
<dbReference type="InterPro" id="IPR007401">
    <property type="entry name" value="DUF454"/>
</dbReference>
<accession>A0A844CJP7</accession>